<comment type="caution">
    <text evidence="2">The sequence shown here is derived from an EMBL/GenBank/DDBJ whole genome shotgun (WGS) entry which is preliminary data.</text>
</comment>
<feature type="region of interest" description="Disordered" evidence="1">
    <location>
        <begin position="89"/>
        <end position="153"/>
    </location>
</feature>
<name>A0ABR1SJP6_9PEZI</name>
<evidence type="ECO:0000256" key="1">
    <source>
        <dbReference type="SAM" id="MobiDB-lite"/>
    </source>
</evidence>
<evidence type="ECO:0000313" key="2">
    <source>
        <dbReference type="EMBL" id="KAK8033738.1"/>
    </source>
</evidence>
<reference evidence="2 3" key="1">
    <citation type="submission" date="2023-01" db="EMBL/GenBank/DDBJ databases">
        <title>Analysis of 21 Apiospora genomes using comparative genomics revels a genus with tremendous synthesis potential of carbohydrate active enzymes and secondary metabolites.</title>
        <authorList>
            <person name="Sorensen T."/>
        </authorList>
    </citation>
    <scope>NUCLEOTIDE SEQUENCE [LARGE SCALE GENOMIC DNA]</scope>
    <source>
        <strain evidence="2 3">CBS 20057</strain>
    </source>
</reference>
<proteinExistence type="predicted"/>
<evidence type="ECO:0000313" key="3">
    <source>
        <dbReference type="Proteomes" id="UP001396898"/>
    </source>
</evidence>
<sequence length="245" mass="26418">METRQIIRPGNHLLPVIPILPPTFGIQLITELPALLGQTFPFYPKPQYGQEESQGDDAQQHDRHNSGRIVPADGRPLLLMLLFPVPPVPHGRRHLTLPPRRIAGRPAPDGHGDVHPGRRDPVGARPEGGYRGRRRETGPVVHAGAGRRGPRAAPRVGVLEPRARREVHRVQAQDLGRGGRRDGGDAAGHGVHVDAGVAVSGCCVCAGRVAATGERKGRVAGGGSRLVAEFRVFLRYLTIPGRFLT</sequence>
<dbReference type="Proteomes" id="UP001396898">
    <property type="component" value="Unassembled WGS sequence"/>
</dbReference>
<keyword evidence="3" id="KW-1185">Reference proteome</keyword>
<feature type="region of interest" description="Disordered" evidence="1">
    <location>
        <begin position="43"/>
        <end position="71"/>
    </location>
</feature>
<organism evidence="2 3">
    <name type="scientific">Apiospora marii</name>
    <dbReference type="NCBI Taxonomy" id="335849"/>
    <lineage>
        <taxon>Eukaryota</taxon>
        <taxon>Fungi</taxon>
        <taxon>Dikarya</taxon>
        <taxon>Ascomycota</taxon>
        <taxon>Pezizomycotina</taxon>
        <taxon>Sordariomycetes</taxon>
        <taxon>Xylariomycetidae</taxon>
        <taxon>Amphisphaeriales</taxon>
        <taxon>Apiosporaceae</taxon>
        <taxon>Apiospora</taxon>
    </lineage>
</organism>
<protein>
    <submittedName>
        <fullName evidence="2">Uncharacterized protein</fullName>
    </submittedName>
</protein>
<dbReference type="EMBL" id="JAQQWI010000006">
    <property type="protein sequence ID" value="KAK8033738.1"/>
    <property type="molecule type" value="Genomic_DNA"/>
</dbReference>
<accession>A0ABR1SJP6</accession>
<feature type="compositionally biased region" description="Basic and acidic residues" evidence="1">
    <location>
        <begin position="108"/>
        <end position="122"/>
    </location>
</feature>
<gene>
    <name evidence="2" type="ORF">PG991_003136</name>
</gene>